<evidence type="ECO:0000256" key="10">
    <source>
        <dbReference type="ARBA" id="ARBA00023186"/>
    </source>
</evidence>
<evidence type="ECO:0000256" key="8">
    <source>
        <dbReference type="ARBA" id="ARBA00023136"/>
    </source>
</evidence>
<dbReference type="SUPFAM" id="SSF158442">
    <property type="entry name" value="DsbB-like"/>
    <property type="match status" value="1"/>
</dbReference>
<dbReference type="InterPro" id="IPR023380">
    <property type="entry name" value="DsbB-like_sf"/>
</dbReference>
<dbReference type="PIRSF" id="PIRSF036659">
    <property type="entry name" value="BdbC"/>
    <property type="match status" value="1"/>
</dbReference>
<evidence type="ECO:0000256" key="9">
    <source>
        <dbReference type="ARBA" id="ARBA00023157"/>
    </source>
</evidence>
<keyword evidence="9" id="KW-1015">Disulfide bond</keyword>
<dbReference type="GO" id="GO:0015035">
    <property type="term" value="F:protein-disulfide reductase activity"/>
    <property type="evidence" value="ECO:0007669"/>
    <property type="project" value="InterPro"/>
</dbReference>
<name>A0A1G2HNC6_9BACT</name>
<dbReference type="InterPro" id="IPR012187">
    <property type="entry name" value="Disulphide_bond_form_BdbC"/>
</dbReference>
<dbReference type="Proteomes" id="UP000176855">
    <property type="component" value="Unassembled WGS sequence"/>
</dbReference>
<evidence type="ECO:0000256" key="11">
    <source>
        <dbReference type="ARBA" id="ARBA00023284"/>
    </source>
</evidence>
<keyword evidence="4 12" id="KW-0812">Transmembrane</keyword>
<evidence type="ECO:0000313" key="13">
    <source>
        <dbReference type="EMBL" id="OGZ63935.1"/>
    </source>
</evidence>
<feature type="transmembrane region" description="Helical" evidence="12">
    <location>
        <begin position="9"/>
        <end position="27"/>
    </location>
</feature>
<keyword evidence="6 12" id="KW-1133">Transmembrane helix</keyword>
<evidence type="ECO:0000256" key="1">
    <source>
        <dbReference type="ARBA" id="ARBA00004141"/>
    </source>
</evidence>
<dbReference type="GO" id="GO:0006457">
    <property type="term" value="P:protein folding"/>
    <property type="evidence" value="ECO:0007669"/>
    <property type="project" value="InterPro"/>
</dbReference>
<feature type="transmembrane region" description="Helical" evidence="12">
    <location>
        <begin position="110"/>
        <end position="133"/>
    </location>
</feature>
<evidence type="ECO:0000256" key="5">
    <source>
        <dbReference type="ARBA" id="ARBA00022982"/>
    </source>
</evidence>
<keyword evidence="5" id="KW-0249">Electron transport</keyword>
<accession>A0A1G2HNC6</accession>
<comment type="subcellular location">
    <subcellularLocation>
        <location evidence="1">Membrane</location>
        <topology evidence="1">Multi-pass membrane protein</topology>
    </subcellularLocation>
</comment>
<dbReference type="EMBL" id="MHOO01000011">
    <property type="protein sequence ID" value="OGZ63935.1"/>
    <property type="molecule type" value="Genomic_DNA"/>
</dbReference>
<evidence type="ECO:0000256" key="12">
    <source>
        <dbReference type="SAM" id="Phobius"/>
    </source>
</evidence>
<evidence type="ECO:0000256" key="2">
    <source>
        <dbReference type="ARBA" id="ARBA00007602"/>
    </source>
</evidence>
<keyword evidence="8 12" id="KW-0472">Membrane</keyword>
<dbReference type="Gene3D" id="1.20.1550.10">
    <property type="entry name" value="DsbB-like"/>
    <property type="match status" value="1"/>
</dbReference>
<dbReference type="PANTHER" id="PTHR43469:SF1">
    <property type="entry name" value="SPBETA PROPHAGE-DERIVED DISULFIDE BOND FORMATION PROTEIN B"/>
    <property type="match status" value="1"/>
</dbReference>
<keyword evidence="3" id="KW-0813">Transport</keyword>
<evidence type="ECO:0000256" key="7">
    <source>
        <dbReference type="ARBA" id="ARBA00023002"/>
    </source>
</evidence>
<gene>
    <name evidence="13" type="ORF">A2730_01050</name>
</gene>
<organism evidence="13 14">
    <name type="scientific">Candidatus Staskawiczbacteria bacterium RIFCSPHIGHO2_01_FULL_39_25</name>
    <dbReference type="NCBI Taxonomy" id="1802202"/>
    <lineage>
        <taxon>Bacteria</taxon>
        <taxon>Candidatus Staskawicziibacteriota</taxon>
    </lineage>
</organism>
<keyword evidence="7" id="KW-0560">Oxidoreductase</keyword>
<keyword evidence="10" id="KW-0143">Chaperone</keyword>
<keyword evidence="11" id="KW-0676">Redox-active center</keyword>
<dbReference type="PANTHER" id="PTHR43469">
    <property type="entry name" value="DISULFIDE FORMATION PROTEIN-RELATED"/>
    <property type="match status" value="1"/>
</dbReference>
<evidence type="ECO:0000256" key="6">
    <source>
        <dbReference type="ARBA" id="ARBA00022989"/>
    </source>
</evidence>
<dbReference type="GO" id="GO:0016020">
    <property type="term" value="C:membrane"/>
    <property type="evidence" value="ECO:0007669"/>
    <property type="project" value="UniProtKB-SubCell"/>
</dbReference>
<comment type="similarity">
    <text evidence="2">Belongs to the DsbB family. BdbC subfamily.</text>
</comment>
<proteinExistence type="inferred from homology"/>
<sequence length="141" mass="15629">MELLGKNAVLYAGVAALLSTLGSLFYSNVAGFAPCALCWIQRIFMYPLVIMTGVALAKKDHQIIDYILSLSVVGFLVALYHNYMNYGGVSALCQILSTDVSCVKRYVFEFGYITIPVMSLTASALIITLSLLYKFYHRKSF</sequence>
<evidence type="ECO:0000256" key="4">
    <source>
        <dbReference type="ARBA" id="ARBA00022692"/>
    </source>
</evidence>
<dbReference type="AlphaFoldDB" id="A0A1G2HNC6"/>
<dbReference type="InterPro" id="IPR003752">
    <property type="entry name" value="DiS_bond_form_DsbB/BdbC"/>
</dbReference>
<reference evidence="13 14" key="1">
    <citation type="journal article" date="2016" name="Nat. Commun.">
        <title>Thousands of microbial genomes shed light on interconnected biogeochemical processes in an aquifer system.</title>
        <authorList>
            <person name="Anantharaman K."/>
            <person name="Brown C.T."/>
            <person name="Hug L.A."/>
            <person name="Sharon I."/>
            <person name="Castelle C.J."/>
            <person name="Probst A.J."/>
            <person name="Thomas B.C."/>
            <person name="Singh A."/>
            <person name="Wilkins M.J."/>
            <person name="Karaoz U."/>
            <person name="Brodie E.L."/>
            <person name="Williams K.H."/>
            <person name="Hubbard S.S."/>
            <person name="Banfield J.F."/>
        </authorList>
    </citation>
    <scope>NUCLEOTIDE SEQUENCE [LARGE SCALE GENOMIC DNA]</scope>
</reference>
<evidence type="ECO:0000313" key="14">
    <source>
        <dbReference type="Proteomes" id="UP000176855"/>
    </source>
</evidence>
<protein>
    <recommendedName>
        <fullName evidence="15">2-oxoglutarate dehydrogenase</fullName>
    </recommendedName>
</protein>
<evidence type="ECO:0000256" key="3">
    <source>
        <dbReference type="ARBA" id="ARBA00022448"/>
    </source>
</evidence>
<evidence type="ECO:0008006" key="15">
    <source>
        <dbReference type="Google" id="ProtNLM"/>
    </source>
</evidence>
<feature type="transmembrane region" description="Helical" evidence="12">
    <location>
        <begin position="39"/>
        <end position="56"/>
    </location>
</feature>
<dbReference type="STRING" id="1802202.A2730_01050"/>
<comment type="caution">
    <text evidence="13">The sequence shown here is derived from an EMBL/GenBank/DDBJ whole genome shotgun (WGS) entry which is preliminary data.</text>
</comment>
<feature type="transmembrane region" description="Helical" evidence="12">
    <location>
        <begin position="63"/>
        <end position="81"/>
    </location>
</feature>
<dbReference type="Pfam" id="PF02600">
    <property type="entry name" value="DsbB"/>
    <property type="match status" value="1"/>
</dbReference>